<dbReference type="EMBL" id="WHWB01033282">
    <property type="protein sequence ID" value="KAJ7420772.1"/>
    <property type="molecule type" value="Genomic_DNA"/>
</dbReference>
<evidence type="ECO:0000313" key="1">
    <source>
        <dbReference type="EMBL" id="KAJ7420772.1"/>
    </source>
</evidence>
<proteinExistence type="predicted"/>
<evidence type="ECO:0000313" key="2">
    <source>
        <dbReference type="Proteomes" id="UP001145742"/>
    </source>
</evidence>
<dbReference type="Proteomes" id="UP001145742">
    <property type="component" value="Unassembled WGS sequence"/>
</dbReference>
<accession>A0ABQ9DI06</accession>
<name>A0ABQ9DI06_9PASS</name>
<protein>
    <submittedName>
        <fullName evidence="1">Uncharacterized protein</fullName>
    </submittedName>
</protein>
<sequence>MLQGVDILAKANLQVTYQLDLCIQLWGHQHRKDMDLLERIQRKDTKLIRGMEHLCSEEKLRELELFSLEKEA</sequence>
<reference evidence="1" key="1">
    <citation type="submission" date="2019-10" db="EMBL/GenBank/DDBJ databases">
        <authorList>
            <person name="Soares A.E.R."/>
            <person name="Aleixo A."/>
            <person name="Schneider P."/>
            <person name="Miyaki C.Y."/>
            <person name="Schneider M.P."/>
            <person name="Mello C."/>
            <person name="Vasconcelos A.T.R."/>
        </authorList>
    </citation>
    <scope>NUCLEOTIDE SEQUENCE</scope>
    <source>
        <tissue evidence="1">Muscle</tissue>
    </source>
</reference>
<keyword evidence="2" id="KW-1185">Reference proteome</keyword>
<organism evidence="1 2">
    <name type="scientific">Willisornis vidua</name>
    <name type="common">Xingu scale-backed antbird</name>
    <dbReference type="NCBI Taxonomy" id="1566151"/>
    <lineage>
        <taxon>Eukaryota</taxon>
        <taxon>Metazoa</taxon>
        <taxon>Chordata</taxon>
        <taxon>Craniata</taxon>
        <taxon>Vertebrata</taxon>
        <taxon>Euteleostomi</taxon>
        <taxon>Archelosauria</taxon>
        <taxon>Archosauria</taxon>
        <taxon>Dinosauria</taxon>
        <taxon>Saurischia</taxon>
        <taxon>Theropoda</taxon>
        <taxon>Coelurosauria</taxon>
        <taxon>Aves</taxon>
        <taxon>Neognathae</taxon>
        <taxon>Neoaves</taxon>
        <taxon>Telluraves</taxon>
        <taxon>Australaves</taxon>
        <taxon>Passeriformes</taxon>
        <taxon>Thamnophilidae</taxon>
        <taxon>Willisornis</taxon>
    </lineage>
</organism>
<comment type="caution">
    <text evidence="1">The sequence shown here is derived from an EMBL/GenBank/DDBJ whole genome shotgun (WGS) entry which is preliminary data.</text>
</comment>
<gene>
    <name evidence="1" type="ORF">WISP_46678</name>
</gene>